<evidence type="ECO:0000313" key="1">
    <source>
        <dbReference type="EMBL" id="KAK4429916.1"/>
    </source>
</evidence>
<organism evidence="1 2">
    <name type="scientific">Sesamum alatum</name>
    <dbReference type="NCBI Taxonomy" id="300844"/>
    <lineage>
        <taxon>Eukaryota</taxon>
        <taxon>Viridiplantae</taxon>
        <taxon>Streptophyta</taxon>
        <taxon>Embryophyta</taxon>
        <taxon>Tracheophyta</taxon>
        <taxon>Spermatophyta</taxon>
        <taxon>Magnoliopsida</taxon>
        <taxon>eudicotyledons</taxon>
        <taxon>Gunneridae</taxon>
        <taxon>Pentapetalae</taxon>
        <taxon>asterids</taxon>
        <taxon>lamiids</taxon>
        <taxon>Lamiales</taxon>
        <taxon>Pedaliaceae</taxon>
        <taxon>Sesamum</taxon>
    </lineage>
</organism>
<dbReference type="Proteomes" id="UP001293254">
    <property type="component" value="Unassembled WGS sequence"/>
</dbReference>
<evidence type="ECO:0000313" key="2">
    <source>
        <dbReference type="Proteomes" id="UP001293254"/>
    </source>
</evidence>
<dbReference type="AlphaFoldDB" id="A0AAE1YHF7"/>
<accession>A0AAE1YHF7</accession>
<dbReference type="EMBL" id="JACGWO010000004">
    <property type="protein sequence ID" value="KAK4429916.1"/>
    <property type="molecule type" value="Genomic_DNA"/>
</dbReference>
<proteinExistence type="predicted"/>
<sequence>MSLGDKHAKNGPVDGLVPIDPFTSFSSNLSRSKKSQALLSKSYVMEQGAGDDVIFGAEDDDRVVDDGSFSDYITRFHKRNLQSEMNTDGKANAYIRRFHEKNSREYTLAASTGVVPMVLPPPPNPSLNN</sequence>
<comment type="caution">
    <text evidence="1">The sequence shown here is derived from an EMBL/GenBank/DDBJ whole genome shotgun (WGS) entry which is preliminary data.</text>
</comment>
<reference evidence="1" key="2">
    <citation type="journal article" date="2024" name="Plant">
        <title>Genomic evolution and insights into agronomic trait innovations of Sesamum species.</title>
        <authorList>
            <person name="Miao H."/>
            <person name="Wang L."/>
            <person name="Qu L."/>
            <person name="Liu H."/>
            <person name="Sun Y."/>
            <person name="Le M."/>
            <person name="Wang Q."/>
            <person name="Wei S."/>
            <person name="Zheng Y."/>
            <person name="Lin W."/>
            <person name="Duan Y."/>
            <person name="Cao H."/>
            <person name="Xiong S."/>
            <person name="Wang X."/>
            <person name="Wei L."/>
            <person name="Li C."/>
            <person name="Ma Q."/>
            <person name="Ju M."/>
            <person name="Zhao R."/>
            <person name="Li G."/>
            <person name="Mu C."/>
            <person name="Tian Q."/>
            <person name="Mei H."/>
            <person name="Zhang T."/>
            <person name="Gao T."/>
            <person name="Zhang H."/>
        </authorList>
    </citation>
    <scope>NUCLEOTIDE SEQUENCE</scope>
    <source>
        <strain evidence="1">3651</strain>
    </source>
</reference>
<reference evidence="1" key="1">
    <citation type="submission" date="2020-06" db="EMBL/GenBank/DDBJ databases">
        <authorList>
            <person name="Li T."/>
            <person name="Hu X."/>
            <person name="Zhang T."/>
            <person name="Song X."/>
            <person name="Zhang H."/>
            <person name="Dai N."/>
            <person name="Sheng W."/>
            <person name="Hou X."/>
            <person name="Wei L."/>
        </authorList>
    </citation>
    <scope>NUCLEOTIDE SEQUENCE</scope>
    <source>
        <strain evidence="1">3651</strain>
        <tissue evidence="1">Leaf</tissue>
    </source>
</reference>
<gene>
    <name evidence="1" type="ORF">Salat_1292300</name>
</gene>
<protein>
    <submittedName>
        <fullName evidence="1">Uncharacterized protein</fullName>
    </submittedName>
</protein>
<keyword evidence="2" id="KW-1185">Reference proteome</keyword>
<name>A0AAE1YHF7_9LAMI</name>